<dbReference type="SUPFAM" id="SSF49344">
    <property type="entry name" value="CBD9-like"/>
    <property type="match status" value="1"/>
</dbReference>
<evidence type="ECO:0000256" key="1">
    <source>
        <dbReference type="SAM" id="SignalP"/>
    </source>
</evidence>
<dbReference type="Proteomes" id="UP000198931">
    <property type="component" value="Unassembled WGS sequence"/>
</dbReference>
<feature type="chain" id="PRO_5011629970" evidence="1">
    <location>
        <begin position="23"/>
        <end position="803"/>
    </location>
</feature>
<evidence type="ECO:0000313" key="5">
    <source>
        <dbReference type="Proteomes" id="UP000198931"/>
    </source>
</evidence>
<gene>
    <name evidence="4" type="ORF">SAMN05443292_1254</name>
</gene>
<dbReference type="Pfam" id="PF06452">
    <property type="entry name" value="CBM9_1"/>
    <property type="match status" value="1"/>
</dbReference>
<dbReference type="GO" id="GO:0030246">
    <property type="term" value="F:carbohydrate binding"/>
    <property type="evidence" value="ECO:0007669"/>
    <property type="project" value="InterPro"/>
</dbReference>
<dbReference type="CDD" id="cd09618">
    <property type="entry name" value="CBM9_like_2"/>
    <property type="match status" value="1"/>
</dbReference>
<name>A0A1I3FAR7_9FLAO</name>
<evidence type="ECO:0000259" key="2">
    <source>
        <dbReference type="Pfam" id="PF06452"/>
    </source>
</evidence>
<dbReference type="EMBL" id="FOQT01000002">
    <property type="protein sequence ID" value="SFI08284.1"/>
    <property type="molecule type" value="Genomic_DNA"/>
</dbReference>
<dbReference type="InterPro" id="IPR045670">
    <property type="entry name" value="DUF5916"/>
</dbReference>
<keyword evidence="1" id="KW-0732">Signal</keyword>
<keyword evidence="5" id="KW-1185">Reference proteome</keyword>
<dbReference type="InterPro" id="IPR010502">
    <property type="entry name" value="Carb-bd_dom_fam9"/>
</dbReference>
<reference evidence="4 5" key="1">
    <citation type="submission" date="2016-10" db="EMBL/GenBank/DDBJ databases">
        <authorList>
            <person name="de Groot N.N."/>
        </authorList>
    </citation>
    <scope>NUCLEOTIDE SEQUENCE [LARGE SCALE GENOMIC DNA]</scope>
    <source>
        <strain evidence="4 5">DSM 26000</strain>
    </source>
</reference>
<sequence>MKFLTILIFYFFCSIVFGQKTAQDSIARKILNTVKTTSSPKIDGILDDEVWKNAPVANNFIQKDPENGKPEDPAFRTEVKILYDDTGIYFGIKLYDPEPAKISKELTERDNIGNDDYFNILINGYNDKQQSLEFFLMPTGVQFDAKLNLDGTEDANWSAVWYSAAKISNDGWSIEMKIPYSELRFPKKDIQQWGINFIRYIRRTKVKTSWNFIDNKKGGTTLYDGVLNGIGNIKTPVRLSFLPYFSTYISRFDGANSARINGGMDVKYGINEAFTLDTTLIPDFGQTAFDDNTLNLGPFEQQFTEKRSFFTEGTELFSKGNLFYSRRVGDYPSRSPDLGADESLVDNIQKVKLYNATKISGRTNKGLGIGFFNALTEKNKVEIKNELNGNIRQEIIEPIANYNVLVLDQRFNGNSSVSFINTNVMRAGNFRDANATAFLLDVKDKKNKYKLSGGFKGSLVNEYSKIFGTDITAGISKIFGKSRYGLSGEAISKNYNIDDLGYTGETNFINAHANYGYRLLQPNKNFNSIFWNIDINYARRIDTDLFKAFTFHTDFSLLNKKFETFGGGLLSEPFGTNDLYEPRTFGKYLFIGGYVNPFLYFSSDNRKKFTYYASVDYYIYFQKEIERINTELDLGYRLSDYFSVDYIGNYNISNYEKGFVANQNSNIIIGTRDRSTVINSISSKYTLNNRMSFTFSLRYYYSEVNYRKFGTLQNDGSVSDTNNFKANNQTYNSFNVDLRYSWWFAPGSQITLLYQNAAQDYLNYSRINFRNNFRNLFNDPMSNTLSLKLTYFIDYNSVRNILK</sequence>
<dbReference type="AlphaFoldDB" id="A0A1I3FAR7"/>
<dbReference type="GO" id="GO:0016052">
    <property type="term" value="P:carbohydrate catabolic process"/>
    <property type="evidence" value="ECO:0007669"/>
    <property type="project" value="InterPro"/>
</dbReference>
<evidence type="ECO:0000313" key="4">
    <source>
        <dbReference type="EMBL" id="SFI08284.1"/>
    </source>
</evidence>
<dbReference type="GO" id="GO:0004553">
    <property type="term" value="F:hydrolase activity, hydrolyzing O-glycosyl compounds"/>
    <property type="evidence" value="ECO:0007669"/>
    <property type="project" value="InterPro"/>
</dbReference>
<feature type="signal peptide" evidence="1">
    <location>
        <begin position="1"/>
        <end position="22"/>
    </location>
</feature>
<dbReference type="Gene3D" id="2.60.40.1190">
    <property type="match status" value="1"/>
</dbReference>
<feature type="domain" description="DUF5916" evidence="3">
    <location>
        <begin position="235"/>
        <end position="801"/>
    </location>
</feature>
<dbReference type="OrthoDB" id="9786766at2"/>
<dbReference type="RefSeq" id="WP_090079287.1">
    <property type="nucleotide sequence ID" value="NZ_FOQT01000002.1"/>
</dbReference>
<evidence type="ECO:0000259" key="3">
    <source>
        <dbReference type="Pfam" id="PF19313"/>
    </source>
</evidence>
<accession>A0A1I3FAR7</accession>
<organism evidence="4 5">
    <name type="scientific">Halpernia frigidisoli</name>
    <dbReference type="NCBI Taxonomy" id="1125876"/>
    <lineage>
        <taxon>Bacteria</taxon>
        <taxon>Pseudomonadati</taxon>
        <taxon>Bacteroidota</taxon>
        <taxon>Flavobacteriia</taxon>
        <taxon>Flavobacteriales</taxon>
        <taxon>Weeksellaceae</taxon>
        <taxon>Chryseobacterium group</taxon>
        <taxon>Halpernia</taxon>
    </lineage>
</organism>
<feature type="domain" description="Carbohydrate-binding" evidence="2">
    <location>
        <begin position="42"/>
        <end position="198"/>
    </location>
</feature>
<proteinExistence type="predicted"/>
<protein>
    <submittedName>
        <fullName evidence="4">Carbohydrate family 9 binding domain-like</fullName>
    </submittedName>
</protein>
<dbReference type="Pfam" id="PF19313">
    <property type="entry name" value="DUF5916"/>
    <property type="match status" value="1"/>
</dbReference>
<dbReference type="STRING" id="1125876.SAMN05443292_1254"/>